<evidence type="ECO:0000259" key="8">
    <source>
        <dbReference type="PROSITE" id="PS51352"/>
    </source>
</evidence>
<evidence type="ECO:0000256" key="6">
    <source>
        <dbReference type="ARBA" id="ARBA00023284"/>
    </source>
</evidence>
<dbReference type="PANTHER" id="PTHR45663">
    <property type="entry name" value="GEO12009P1"/>
    <property type="match status" value="1"/>
</dbReference>
<dbReference type="PROSITE" id="PS00194">
    <property type="entry name" value="THIOREDOXIN_1"/>
    <property type="match status" value="1"/>
</dbReference>
<keyword evidence="2" id="KW-0813">Transport</keyword>
<dbReference type="EMBL" id="VLLB01000002">
    <property type="protein sequence ID" value="TWI67663.1"/>
    <property type="molecule type" value="Genomic_DNA"/>
</dbReference>
<dbReference type="GO" id="GO:0015035">
    <property type="term" value="F:protein-disulfide reductase activity"/>
    <property type="evidence" value="ECO:0007669"/>
    <property type="project" value="UniProtKB-UniRule"/>
</dbReference>
<evidence type="ECO:0000256" key="2">
    <source>
        <dbReference type="ARBA" id="ARBA00022448"/>
    </source>
</evidence>
<evidence type="ECO:0000256" key="4">
    <source>
        <dbReference type="ARBA" id="ARBA00022982"/>
    </source>
</evidence>
<name>A0A562RFJ9_9BURK</name>
<evidence type="ECO:0000256" key="3">
    <source>
        <dbReference type="ARBA" id="ARBA00022723"/>
    </source>
</evidence>
<dbReference type="GO" id="GO:0045454">
    <property type="term" value="P:cell redox homeostasis"/>
    <property type="evidence" value="ECO:0007669"/>
    <property type="project" value="TreeGrafter"/>
</dbReference>
<dbReference type="Pfam" id="PF21352">
    <property type="entry name" value="Zn_ribbon_Thio2"/>
    <property type="match status" value="1"/>
</dbReference>
<dbReference type="RefSeq" id="WP_145648585.1">
    <property type="nucleotide sequence ID" value="NZ_VLLB01000002.1"/>
</dbReference>
<sequence length="162" mass="17531">MNHASNAATGTATAGSTESLHIVCPHCDAVNRVPQARLAEAPVCGKCQDRLFTGQPVDLASARFLKHVERSDVPVLVDFWAPWCGPCRTMAPFYAQAAARLEPRVRVVKVDTEANQDIGARFAIRSIPTLALFRNGREVARQPGAMDTSSILAWVQRHLGAG</sequence>
<dbReference type="InterPro" id="IPR005746">
    <property type="entry name" value="Thioredoxin"/>
</dbReference>
<evidence type="ECO:0000313" key="9">
    <source>
        <dbReference type="EMBL" id="TWI67663.1"/>
    </source>
</evidence>
<dbReference type="SUPFAM" id="SSF52833">
    <property type="entry name" value="Thioredoxin-like"/>
    <property type="match status" value="1"/>
</dbReference>
<dbReference type="NCBIfam" id="TIGR01068">
    <property type="entry name" value="thioredoxin"/>
    <property type="match status" value="1"/>
</dbReference>
<dbReference type="InterPro" id="IPR017937">
    <property type="entry name" value="Thioredoxin_CS"/>
</dbReference>
<dbReference type="FunFam" id="3.40.30.10:FF:000001">
    <property type="entry name" value="Thioredoxin"/>
    <property type="match status" value="1"/>
</dbReference>
<dbReference type="Gene3D" id="2.30.30.380">
    <property type="entry name" value="Zn-finger domain of Sec23/24"/>
    <property type="match status" value="1"/>
</dbReference>
<dbReference type="InterPro" id="IPR013766">
    <property type="entry name" value="Thioredoxin_domain"/>
</dbReference>
<evidence type="ECO:0000256" key="1">
    <source>
        <dbReference type="ARBA" id="ARBA00008987"/>
    </source>
</evidence>
<dbReference type="InterPro" id="IPR036249">
    <property type="entry name" value="Thioredoxin-like_sf"/>
</dbReference>
<evidence type="ECO:0000256" key="5">
    <source>
        <dbReference type="ARBA" id="ARBA00023157"/>
    </source>
</evidence>
<evidence type="ECO:0000313" key="10">
    <source>
        <dbReference type="Proteomes" id="UP000318431"/>
    </source>
</evidence>
<comment type="similarity">
    <text evidence="1">Belongs to the thioredoxin family.</text>
</comment>
<proteinExistence type="inferred from homology"/>
<keyword evidence="5" id="KW-1015">Disulfide bond</keyword>
<evidence type="ECO:0000256" key="7">
    <source>
        <dbReference type="NCBIfam" id="TIGR01068"/>
    </source>
</evidence>
<dbReference type="PROSITE" id="PS51352">
    <property type="entry name" value="THIOREDOXIN_2"/>
    <property type="match status" value="1"/>
</dbReference>
<dbReference type="Proteomes" id="UP000318431">
    <property type="component" value="Unassembled WGS sequence"/>
</dbReference>
<keyword evidence="6" id="KW-0676">Redox-active center</keyword>
<comment type="caution">
    <text evidence="9">The sequence shown here is derived from an EMBL/GenBank/DDBJ whole genome shotgun (WGS) entry which is preliminary data.</text>
</comment>
<feature type="domain" description="Thioredoxin" evidence="8">
    <location>
        <begin position="35"/>
        <end position="160"/>
    </location>
</feature>
<keyword evidence="10" id="KW-1185">Reference proteome</keyword>
<dbReference type="Pfam" id="PF00085">
    <property type="entry name" value="Thioredoxin"/>
    <property type="match status" value="1"/>
</dbReference>
<keyword evidence="3" id="KW-0479">Metal-binding</keyword>
<keyword evidence="4" id="KW-0249">Electron transport</keyword>
<dbReference type="GO" id="GO:0046872">
    <property type="term" value="F:metal ion binding"/>
    <property type="evidence" value="ECO:0007669"/>
    <property type="project" value="UniProtKB-KW"/>
</dbReference>
<accession>A0A562RFJ9</accession>
<reference evidence="9 10" key="1">
    <citation type="journal article" date="2015" name="Stand. Genomic Sci.">
        <title>Genomic Encyclopedia of Bacterial and Archaeal Type Strains, Phase III: the genomes of soil and plant-associated and newly described type strains.</title>
        <authorList>
            <person name="Whitman W.B."/>
            <person name="Woyke T."/>
            <person name="Klenk H.P."/>
            <person name="Zhou Y."/>
            <person name="Lilburn T.G."/>
            <person name="Beck B.J."/>
            <person name="De Vos P."/>
            <person name="Vandamme P."/>
            <person name="Eisen J.A."/>
            <person name="Garrity G."/>
            <person name="Hugenholtz P."/>
            <person name="Kyrpides N.C."/>
        </authorList>
    </citation>
    <scope>NUCLEOTIDE SEQUENCE [LARGE SCALE GENOMIC DNA]</scope>
    <source>
        <strain evidence="9 10">CGMCC 1.10822</strain>
    </source>
</reference>
<dbReference type="OrthoDB" id="9790390at2"/>
<organism evidence="9 10">
    <name type="scientific">Pseudoduganella lurida</name>
    <dbReference type="NCBI Taxonomy" id="1036180"/>
    <lineage>
        <taxon>Bacteria</taxon>
        <taxon>Pseudomonadati</taxon>
        <taxon>Pseudomonadota</taxon>
        <taxon>Betaproteobacteria</taxon>
        <taxon>Burkholderiales</taxon>
        <taxon>Oxalobacteraceae</taxon>
        <taxon>Telluria group</taxon>
        <taxon>Pseudoduganella</taxon>
    </lineage>
</organism>
<dbReference type="NCBIfam" id="NF008229">
    <property type="entry name" value="PRK10996.1"/>
    <property type="match status" value="1"/>
</dbReference>
<dbReference type="CDD" id="cd02947">
    <property type="entry name" value="TRX_family"/>
    <property type="match status" value="1"/>
</dbReference>
<gene>
    <name evidence="9" type="ORF">IP91_01780</name>
</gene>
<dbReference type="GO" id="GO:0005829">
    <property type="term" value="C:cytosol"/>
    <property type="evidence" value="ECO:0007669"/>
    <property type="project" value="TreeGrafter"/>
</dbReference>
<dbReference type="PANTHER" id="PTHR45663:SF11">
    <property type="entry name" value="GEO12009P1"/>
    <property type="match status" value="1"/>
</dbReference>
<dbReference type="AlphaFoldDB" id="A0A562RFJ9"/>
<dbReference type="PRINTS" id="PR00421">
    <property type="entry name" value="THIOREDOXIN"/>
</dbReference>
<protein>
    <recommendedName>
        <fullName evidence="7">Thioredoxin</fullName>
    </recommendedName>
</protein>
<dbReference type="Gene3D" id="3.40.30.10">
    <property type="entry name" value="Glutaredoxin"/>
    <property type="match status" value="1"/>
</dbReference>
<dbReference type="InterPro" id="IPR049299">
    <property type="entry name" value="Thio2_N"/>
</dbReference>